<dbReference type="HOGENOM" id="CLU_025854_4_1_3"/>
<dbReference type="Gene3D" id="1.10.155.10">
    <property type="entry name" value="Chemotaxis receptor methyltransferase CheR, N-terminal domain"/>
    <property type="match status" value="1"/>
</dbReference>
<organism evidence="8 9">
    <name type="scientific">Oscillatoria acuminata PCC 6304</name>
    <dbReference type="NCBI Taxonomy" id="56110"/>
    <lineage>
        <taxon>Bacteria</taxon>
        <taxon>Bacillati</taxon>
        <taxon>Cyanobacteriota</taxon>
        <taxon>Cyanophyceae</taxon>
        <taxon>Oscillatoriophycideae</taxon>
        <taxon>Oscillatoriales</taxon>
        <taxon>Oscillatoriaceae</taxon>
        <taxon>Oscillatoria</taxon>
    </lineage>
</organism>
<evidence type="ECO:0000256" key="5">
    <source>
        <dbReference type="ARBA" id="ARBA00022691"/>
    </source>
</evidence>
<dbReference type="PANTHER" id="PTHR24422:SF10">
    <property type="entry name" value="CHEMOTAXIS PROTEIN METHYLTRANSFERASE 2"/>
    <property type="match status" value="1"/>
</dbReference>
<reference evidence="8 9" key="1">
    <citation type="submission" date="2012-06" db="EMBL/GenBank/DDBJ databases">
        <title>Finished chromosome of genome of Oscillatoria acuminata PCC 6304.</title>
        <authorList>
            <consortium name="US DOE Joint Genome Institute"/>
            <person name="Gugger M."/>
            <person name="Coursin T."/>
            <person name="Rippka R."/>
            <person name="Tandeau De Marsac N."/>
            <person name="Huntemann M."/>
            <person name="Wei C.-L."/>
            <person name="Han J."/>
            <person name="Detter J.C."/>
            <person name="Han C."/>
            <person name="Tapia R."/>
            <person name="Davenport K."/>
            <person name="Daligault H."/>
            <person name="Erkkila T."/>
            <person name="Gu W."/>
            <person name="Munk A.C.C."/>
            <person name="Teshima H."/>
            <person name="Xu Y."/>
            <person name="Chain P."/>
            <person name="Chen A."/>
            <person name="Krypides N."/>
            <person name="Mavromatis K."/>
            <person name="Markowitz V."/>
            <person name="Szeto E."/>
            <person name="Ivanova N."/>
            <person name="Mikhailova N."/>
            <person name="Ovchinnikova G."/>
            <person name="Pagani I."/>
            <person name="Pati A."/>
            <person name="Goodwin L."/>
            <person name="Peters L."/>
            <person name="Pitluck S."/>
            <person name="Woyke T."/>
            <person name="Kerfeld C."/>
        </authorList>
    </citation>
    <scope>NUCLEOTIDE SEQUENCE [LARGE SCALE GENOMIC DNA]</scope>
    <source>
        <strain evidence="8 9">PCC 6304</strain>
    </source>
</reference>
<keyword evidence="5" id="KW-0949">S-adenosyl-L-methionine</keyword>
<dbReference type="GO" id="GO:0008983">
    <property type="term" value="F:protein-glutamate O-methyltransferase activity"/>
    <property type="evidence" value="ECO:0007669"/>
    <property type="project" value="UniProtKB-EC"/>
</dbReference>
<keyword evidence="9" id="KW-1185">Reference proteome</keyword>
<dbReference type="Gene3D" id="1.25.40.10">
    <property type="entry name" value="Tetratricopeptide repeat domain"/>
    <property type="match status" value="1"/>
</dbReference>
<dbReference type="PATRIC" id="fig|56110.3.peg.5104"/>
<evidence type="ECO:0000256" key="6">
    <source>
        <dbReference type="PROSITE-ProRule" id="PRU00339"/>
    </source>
</evidence>
<dbReference type="EC" id="2.1.1.80" evidence="2"/>
<dbReference type="InParanoid" id="K9TMG9"/>
<dbReference type="InterPro" id="IPR029063">
    <property type="entry name" value="SAM-dependent_MTases_sf"/>
</dbReference>
<dbReference type="OrthoDB" id="9799157at2"/>
<dbReference type="SMART" id="SM00138">
    <property type="entry name" value="MeTrc"/>
    <property type="match status" value="1"/>
</dbReference>
<dbReference type="Pfam" id="PF01739">
    <property type="entry name" value="CheR"/>
    <property type="match status" value="1"/>
</dbReference>
<dbReference type="PRINTS" id="PR00996">
    <property type="entry name" value="CHERMTFRASE"/>
</dbReference>
<dbReference type="InterPro" id="IPR019734">
    <property type="entry name" value="TPR_rpt"/>
</dbReference>
<dbReference type="STRING" id="56110.Oscil6304_4212"/>
<dbReference type="Proteomes" id="UP000010367">
    <property type="component" value="Chromosome"/>
</dbReference>
<dbReference type="SUPFAM" id="SSF48452">
    <property type="entry name" value="TPR-like"/>
    <property type="match status" value="1"/>
</dbReference>
<dbReference type="SUPFAM" id="SSF47757">
    <property type="entry name" value="Chemotaxis receptor methyltransferase CheR, N-terminal domain"/>
    <property type="match status" value="1"/>
</dbReference>
<keyword evidence="4" id="KW-0808">Transferase</keyword>
<sequence length="525" mass="60633">MSEVLIQLFVQLISNYTGLRIRTQDREALCRKLGSRMRSLKLSSPEDYYKLLEGGIDSNNSYSGIAAQSEWRELITLLTTGESYFFRDSGQFWLLENVLLPELIAYQRQVSKSAGNAKPSLRIWSAGCSTGEEPYSLAILLTQLIPDWENWNLVILGTDINHESIAQAQQGLYSPWSFRMVEPQRLPQHFQQRKNQWKVEEKYRQLVTFRVGNLARDRFPDWTGDLAHLDLIICRNVFVYFEYQVIGEIVEKFAKTLRPGGYLMTAHAELHGQTLEQFNPKVFAQSVVYQRRDNASVNIPVSPYQGYNLPSSFPVTSSSSGIATSRTLDPFKKKVPRHQHQPTPYRSSISAHDLTLKNSDVSLLLQKAETLFKADRLDESLQTFQHIVRLQPRHFQAYYLIAKIYANLGNYPQAERYCQQAISIDPMSVQPYYIMAHIAEEKGDLDRAKYWLKRILYLAPLSLPAYLELAAIYEQESDLKRANKMRKTALDILDNLPQDYSLESFEKMTLKELKEYLIKAIETQK</sequence>
<protein>
    <recommendedName>
        <fullName evidence="2">protein-glutamate O-methyltransferase</fullName>
        <ecNumber evidence="2">2.1.1.80</ecNumber>
    </recommendedName>
</protein>
<dbReference type="EMBL" id="CP003607">
    <property type="protein sequence ID" value="AFY83740.1"/>
    <property type="molecule type" value="Genomic_DNA"/>
</dbReference>
<dbReference type="SMART" id="SM00028">
    <property type="entry name" value="TPR"/>
    <property type="match status" value="4"/>
</dbReference>
<proteinExistence type="predicted"/>
<dbReference type="InterPro" id="IPR022642">
    <property type="entry name" value="CheR_C"/>
</dbReference>
<dbReference type="PROSITE" id="PS50005">
    <property type="entry name" value="TPR"/>
    <property type="match status" value="2"/>
</dbReference>
<dbReference type="InterPro" id="IPR036804">
    <property type="entry name" value="CheR_N_sf"/>
</dbReference>
<dbReference type="Pfam" id="PF13181">
    <property type="entry name" value="TPR_8"/>
    <property type="match status" value="1"/>
</dbReference>
<keyword evidence="3 8" id="KW-0489">Methyltransferase</keyword>
<evidence type="ECO:0000256" key="4">
    <source>
        <dbReference type="ARBA" id="ARBA00022679"/>
    </source>
</evidence>
<evidence type="ECO:0000313" key="9">
    <source>
        <dbReference type="Proteomes" id="UP000010367"/>
    </source>
</evidence>
<comment type="catalytic activity">
    <reaction evidence="1">
        <text>L-glutamyl-[protein] + S-adenosyl-L-methionine = [protein]-L-glutamate 5-O-methyl ester + S-adenosyl-L-homocysteine</text>
        <dbReference type="Rhea" id="RHEA:24452"/>
        <dbReference type="Rhea" id="RHEA-COMP:10208"/>
        <dbReference type="Rhea" id="RHEA-COMP:10311"/>
        <dbReference type="ChEBI" id="CHEBI:29973"/>
        <dbReference type="ChEBI" id="CHEBI:57856"/>
        <dbReference type="ChEBI" id="CHEBI:59789"/>
        <dbReference type="ChEBI" id="CHEBI:82795"/>
        <dbReference type="EC" id="2.1.1.80"/>
    </reaction>
</comment>
<feature type="domain" description="CheR-type methyltransferase" evidence="7">
    <location>
        <begin position="1"/>
        <end position="269"/>
    </location>
</feature>
<evidence type="ECO:0000259" key="7">
    <source>
        <dbReference type="PROSITE" id="PS50123"/>
    </source>
</evidence>
<dbReference type="RefSeq" id="WP_015150364.1">
    <property type="nucleotide sequence ID" value="NC_019693.1"/>
</dbReference>
<dbReference type="InterPro" id="IPR000780">
    <property type="entry name" value="CheR_MeTrfase"/>
</dbReference>
<evidence type="ECO:0000256" key="3">
    <source>
        <dbReference type="ARBA" id="ARBA00022603"/>
    </source>
</evidence>
<dbReference type="PROSITE" id="PS50293">
    <property type="entry name" value="TPR_REGION"/>
    <property type="match status" value="1"/>
</dbReference>
<dbReference type="AlphaFoldDB" id="K9TMG9"/>
<dbReference type="InterPro" id="IPR050903">
    <property type="entry name" value="Bact_Chemotaxis_MeTrfase"/>
</dbReference>
<dbReference type="PANTHER" id="PTHR24422">
    <property type="entry name" value="CHEMOTAXIS PROTEIN METHYLTRANSFERASE"/>
    <property type="match status" value="1"/>
</dbReference>
<gene>
    <name evidence="8" type="ORF">Oscil6304_4212</name>
</gene>
<feature type="repeat" description="TPR" evidence="6">
    <location>
        <begin position="395"/>
        <end position="428"/>
    </location>
</feature>
<dbReference type="SUPFAM" id="SSF53335">
    <property type="entry name" value="S-adenosyl-L-methionine-dependent methyltransferases"/>
    <property type="match status" value="1"/>
</dbReference>
<keyword evidence="6" id="KW-0802">TPR repeat</keyword>
<evidence type="ECO:0000256" key="2">
    <source>
        <dbReference type="ARBA" id="ARBA00012534"/>
    </source>
</evidence>
<dbReference type="CDD" id="cd02440">
    <property type="entry name" value="AdoMet_MTases"/>
    <property type="match status" value="1"/>
</dbReference>
<dbReference type="KEGG" id="oac:Oscil6304_4212"/>
<dbReference type="Pfam" id="PF00515">
    <property type="entry name" value="TPR_1"/>
    <property type="match status" value="1"/>
</dbReference>
<evidence type="ECO:0000256" key="1">
    <source>
        <dbReference type="ARBA" id="ARBA00001541"/>
    </source>
</evidence>
<accession>K9TMG9</accession>
<dbReference type="eggNOG" id="COG1352">
    <property type="taxonomic scope" value="Bacteria"/>
</dbReference>
<name>K9TMG9_9CYAN</name>
<dbReference type="PROSITE" id="PS50123">
    <property type="entry name" value="CHER"/>
    <property type="match status" value="1"/>
</dbReference>
<dbReference type="Gene3D" id="3.40.50.150">
    <property type="entry name" value="Vaccinia Virus protein VP39"/>
    <property type="match status" value="1"/>
</dbReference>
<feature type="repeat" description="TPR" evidence="6">
    <location>
        <begin position="361"/>
        <end position="394"/>
    </location>
</feature>
<dbReference type="eggNOG" id="COG0457">
    <property type="taxonomic scope" value="Bacteria"/>
</dbReference>
<dbReference type="GO" id="GO:0032259">
    <property type="term" value="P:methylation"/>
    <property type="evidence" value="ECO:0007669"/>
    <property type="project" value="UniProtKB-KW"/>
</dbReference>
<dbReference type="InterPro" id="IPR011990">
    <property type="entry name" value="TPR-like_helical_dom_sf"/>
</dbReference>
<evidence type="ECO:0000313" key="8">
    <source>
        <dbReference type="EMBL" id="AFY83740.1"/>
    </source>
</evidence>